<dbReference type="Proteomes" id="UP000326029">
    <property type="component" value="Chromosome"/>
</dbReference>
<dbReference type="SUPFAM" id="SSF55729">
    <property type="entry name" value="Acyl-CoA N-acyltransferases (Nat)"/>
    <property type="match status" value="1"/>
</dbReference>
<feature type="region of interest" description="Disordered" evidence="3">
    <location>
        <begin position="146"/>
        <end position="167"/>
    </location>
</feature>
<organism evidence="5 6">
    <name type="scientific">Streptomyces cinereoruber</name>
    <dbReference type="NCBI Taxonomy" id="67260"/>
    <lineage>
        <taxon>Bacteria</taxon>
        <taxon>Bacillati</taxon>
        <taxon>Actinomycetota</taxon>
        <taxon>Actinomycetes</taxon>
        <taxon>Kitasatosporales</taxon>
        <taxon>Streptomycetaceae</taxon>
        <taxon>Streptomyces</taxon>
    </lineage>
</organism>
<evidence type="ECO:0000256" key="2">
    <source>
        <dbReference type="ARBA" id="ARBA00023315"/>
    </source>
</evidence>
<evidence type="ECO:0000259" key="4">
    <source>
        <dbReference type="PROSITE" id="PS51186"/>
    </source>
</evidence>
<keyword evidence="1" id="KW-0808">Transferase</keyword>
<accession>A0ABX6BIV8</accession>
<proteinExistence type="predicted"/>
<dbReference type="InterPro" id="IPR000182">
    <property type="entry name" value="GNAT_dom"/>
</dbReference>
<feature type="compositionally biased region" description="Basic and acidic residues" evidence="3">
    <location>
        <begin position="158"/>
        <end position="167"/>
    </location>
</feature>
<feature type="domain" description="N-acetyltransferase" evidence="4">
    <location>
        <begin position="11"/>
        <end position="153"/>
    </location>
</feature>
<dbReference type="Gene3D" id="3.40.630.30">
    <property type="match status" value="1"/>
</dbReference>
<evidence type="ECO:0000313" key="6">
    <source>
        <dbReference type="Proteomes" id="UP000326029"/>
    </source>
</evidence>
<dbReference type="InterPro" id="IPR016181">
    <property type="entry name" value="Acyl_CoA_acyltransferase"/>
</dbReference>
<evidence type="ECO:0000256" key="1">
    <source>
        <dbReference type="ARBA" id="ARBA00022679"/>
    </source>
</evidence>
<reference evidence="5 6" key="1">
    <citation type="submission" date="2017-09" db="EMBL/GenBank/DDBJ databases">
        <authorList>
            <person name="Lee N."/>
            <person name="Cho B.-K."/>
        </authorList>
    </citation>
    <scope>NUCLEOTIDE SEQUENCE [LARGE SCALE GENOMIC DNA]</scope>
    <source>
        <strain evidence="5 6">ATCC 19740</strain>
    </source>
</reference>
<protein>
    <submittedName>
        <fullName evidence="5">N-acetyltransferase</fullName>
    </submittedName>
</protein>
<name>A0ABX6BIV8_9ACTN</name>
<dbReference type="EMBL" id="CP023693">
    <property type="protein sequence ID" value="QEV34840.1"/>
    <property type="molecule type" value="Genomic_DNA"/>
</dbReference>
<evidence type="ECO:0000256" key="3">
    <source>
        <dbReference type="SAM" id="MobiDB-lite"/>
    </source>
</evidence>
<dbReference type="Pfam" id="PF00583">
    <property type="entry name" value="Acetyltransf_1"/>
    <property type="match status" value="1"/>
</dbReference>
<dbReference type="PANTHER" id="PTHR43877">
    <property type="entry name" value="AMINOALKYLPHOSPHONATE N-ACETYLTRANSFERASE-RELATED-RELATED"/>
    <property type="match status" value="1"/>
</dbReference>
<evidence type="ECO:0000313" key="5">
    <source>
        <dbReference type="EMBL" id="QEV34840.1"/>
    </source>
</evidence>
<keyword evidence="2" id="KW-0012">Acyltransferase</keyword>
<dbReference type="InterPro" id="IPR050832">
    <property type="entry name" value="Bact_Acetyltransf"/>
</dbReference>
<dbReference type="PROSITE" id="PS51186">
    <property type="entry name" value="GNAT"/>
    <property type="match status" value="1"/>
</dbReference>
<gene>
    <name evidence="5" type="ORF">CP977_23990</name>
</gene>
<keyword evidence="6" id="KW-1185">Reference proteome</keyword>
<sequence length="167" mass="18369">MNHDHDMAGPTDLTGLTVGDRDPELARLLDQGLDAYNFAATGTSLKDQSEFSVKAVDPATGEVVGGITAWTWAGLLGIDMLWVHEEHRRDGWGGRLLRAAEEEARRRGCDRATVSSFTFQAPDFYRRHGYVETGRTLGIPGGAEDVHFHKSLTGNPAGEERENPHRN</sequence>